<evidence type="ECO:0000256" key="4">
    <source>
        <dbReference type="PIRSR" id="PIRSR006806-1"/>
    </source>
</evidence>
<dbReference type="OrthoDB" id="9801938at2"/>
<feature type="binding site" evidence="4">
    <location>
        <begin position="130"/>
        <end position="138"/>
    </location>
    <ligand>
        <name>ATP</name>
        <dbReference type="ChEBI" id="CHEBI:30616"/>
    </ligand>
</feature>
<keyword evidence="2 4" id="KW-0547">Nucleotide-binding</keyword>
<evidence type="ECO:0000313" key="7">
    <source>
        <dbReference type="Proteomes" id="UP000093267"/>
    </source>
</evidence>
<protein>
    <recommendedName>
        <fullName evidence="5">5-formyltetrahydrofolate cyclo-ligase</fullName>
        <ecNumber evidence="5">6.3.3.2</ecNumber>
    </recommendedName>
</protein>
<dbReference type="STRING" id="240427.AYR62_06985"/>
<dbReference type="GO" id="GO:0009396">
    <property type="term" value="P:folic acid-containing compound biosynthetic process"/>
    <property type="evidence" value="ECO:0007669"/>
    <property type="project" value="TreeGrafter"/>
</dbReference>
<dbReference type="GO" id="GO:0030272">
    <property type="term" value="F:5-formyltetrahydrofolate cyclo-ligase activity"/>
    <property type="evidence" value="ECO:0007669"/>
    <property type="project" value="UniProtKB-EC"/>
</dbReference>
<keyword evidence="3 4" id="KW-0067">ATP-binding</keyword>
<dbReference type="InterPro" id="IPR002698">
    <property type="entry name" value="FTHF_cligase"/>
</dbReference>
<dbReference type="GO" id="GO:0035999">
    <property type="term" value="P:tetrahydrofolate interconversion"/>
    <property type="evidence" value="ECO:0007669"/>
    <property type="project" value="TreeGrafter"/>
</dbReference>
<dbReference type="AlphaFoldDB" id="A0A1B2J1I2"/>
<feature type="binding site" evidence="4">
    <location>
        <position position="54"/>
    </location>
    <ligand>
        <name>substrate</name>
    </ligand>
</feature>
<evidence type="ECO:0000256" key="5">
    <source>
        <dbReference type="RuleBase" id="RU361279"/>
    </source>
</evidence>
<feature type="binding site" evidence="4">
    <location>
        <begin position="3"/>
        <end position="7"/>
    </location>
    <ligand>
        <name>ATP</name>
        <dbReference type="ChEBI" id="CHEBI:30616"/>
    </ligand>
</feature>
<keyword evidence="5" id="KW-0460">Magnesium</keyword>
<comment type="similarity">
    <text evidence="1 5">Belongs to the 5-formyltetrahydrofolate cyclo-ligase family.</text>
</comment>
<dbReference type="InterPro" id="IPR024185">
    <property type="entry name" value="FTHF_cligase-like_sf"/>
</dbReference>
<evidence type="ECO:0000256" key="1">
    <source>
        <dbReference type="ARBA" id="ARBA00010638"/>
    </source>
</evidence>
<evidence type="ECO:0000313" key="6">
    <source>
        <dbReference type="EMBL" id="ANZ68119.1"/>
    </source>
</evidence>
<sequence length="180" mass="19990">MKKKALREQIIANLTALSPDVRHFQADELYQDLFASHAWNTSHTVAVTMSTETELDTQPIIEAAQQADKRVLVPRTFPGRQMEFVPLTDAVRLETSEYGIEEPVNGNATVKSAIDLIVVPGLGFTPAGDRLGFGGGYYDRYLADYSGQTVSLALDAQLFDTPQWSVKEHDIRVQQVITVH</sequence>
<keyword evidence="7" id="KW-1185">Reference proteome</keyword>
<feature type="binding site" evidence="4">
    <location>
        <position position="49"/>
    </location>
    <ligand>
        <name>substrate</name>
    </ligand>
</feature>
<dbReference type="InterPro" id="IPR037171">
    <property type="entry name" value="NagB/RpiA_transferase-like"/>
</dbReference>
<reference evidence="6 7" key="1">
    <citation type="submission" date="2016-03" db="EMBL/GenBank/DDBJ databases">
        <title>Pediococcus and Lactobacillus from brewery environment - whole genome sequencing and assembly.</title>
        <authorList>
            <person name="Behr J."/>
            <person name="Geissler A.J."/>
            <person name="Vogel R.F."/>
        </authorList>
    </citation>
    <scope>NUCLEOTIDE SEQUENCE [LARGE SCALE GENOMIC DNA]</scope>
    <source>
        <strain evidence="6 7">TMW 1.1995</strain>
    </source>
</reference>
<dbReference type="Pfam" id="PF01812">
    <property type="entry name" value="5-FTHF_cyc-lig"/>
    <property type="match status" value="1"/>
</dbReference>
<dbReference type="EC" id="6.3.3.2" evidence="5"/>
<dbReference type="GO" id="GO:0005524">
    <property type="term" value="F:ATP binding"/>
    <property type="evidence" value="ECO:0007669"/>
    <property type="project" value="UniProtKB-KW"/>
</dbReference>
<dbReference type="SUPFAM" id="SSF100950">
    <property type="entry name" value="NagB/RpiA/CoA transferase-like"/>
    <property type="match status" value="1"/>
</dbReference>
<dbReference type="NCBIfam" id="TIGR02727">
    <property type="entry name" value="MTHFS_bact"/>
    <property type="match status" value="1"/>
</dbReference>
<keyword evidence="5" id="KW-0479">Metal-binding</keyword>
<dbReference type="PANTHER" id="PTHR23407">
    <property type="entry name" value="ATPASE INHIBITOR/5-FORMYLTETRAHYDROFOLATE CYCLO-LIGASE"/>
    <property type="match status" value="1"/>
</dbReference>
<gene>
    <name evidence="6" type="ORF">AYR63_13875</name>
</gene>
<comment type="catalytic activity">
    <reaction evidence="5">
        <text>(6S)-5-formyl-5,6,7,8-tetrahydrofolate + ATP = (6R)-5,10-methenyltetrahydrofolate + ADP + phosphate</text>
        <dbReference type="Rhea" id="RHEA:10488"/>
        <dbReference type="ChEBI" id="CHEBI:30616"/>
        <dbReference type="ChEBI" id="CHEBI:43474"/>
        <dbReference type="ChEBI" id="CHEBI:57455"/>
        <dbReference type="ChEBI" id="CHEBI:57457"/>
        <dbReference type="ChEBI" id="CHEBI:456216"/>
        <dbReference type="EC" id="6.3.3.2"/>
    </reaction>
</comment>
<dbReference type="Proteomes" id="UP000093267">
    <property type="component" value="Chromosome"/>
</dbReference>
<proteinExistence type="inferred from homology"/>
<comment type="cofactor">
    <cofactor evidence="5">
        <name>Mg(2+)</name>
        <dbReference type="ChEBI" id="CHEBI:18420"/>
    </cofactor>
</comment>
<dbReference type="PIRSF" id="PIRSF006806">
    <property type="entry name" value="FTHF_cligase"/>
    <property type="match status" value="1"/>
</dbReference>
<evidence type="ECO:0000256" key="3">
    <source>
        <dbReference type="ARBA" id="ARBA00022840"/>
    </source>
</evidence>
<dbReference type="Gene3D" id="3.40.50.10420">
    <property type="entry name" value="NagB/RpiA/CoA transferase-like"/>
    <property type="match status" value="1"/>
</dbReference>
<organism evidence="6 7">
    <name type="scientific">Secundilactobacillus paracollinoides</name>
    <dbReference type="NCBI Taxonomy" id="240427"/>
    <lineage>
        <taxon>Bacteria</taxon>
        <taxon>Bacillati</taxon>
        <taxon>Bacillota</taxon>
        <taxon>Bacilli</taxon>
        <taxon>Lactobacillales</taxon>
        <taxon>Lactobacillaceae</taxon>
        <taxon>Secundilactobacillus</taxon>
    </lineage>
</organism>
<dbReference type="GO" id="GO:0046872">
    <property type="term" value="F:metal ion binding"/>
    <property type="evidence" value="ECO:0007669"/>
    <property type="project" value="UniProtKB-KW"/>
</dbReference>
<name>A0A1B2J1I2_9LACO</name>
<dbReference type="RefSeq" id="WP_054706955.1">
    <property type="nucleotide sequence ID" value="NZ_CP014912.1"/>
</dbReference>
<dbReference type="PANTHER" id="PTHR23407:SF1">
    <property type="entry name" value="5-FORMYLTETRAHYDROFOLATE CYCLO-LIGASE"/>
    <property type="match status" value="1"/>
</dbReference>
<dbReference type="EMBL" id="CP014924">
    <property type="protein sequence ID" value="ANZ68119.1"/>
    <property type="molecule type" value="Genomic_DNA"/>
</dbReference>
<evidence type="ECO:0000256" key="2">
    <source>
        <dbReference type="ARBA" id="ARBA00022741"/>
    </source>
</evidence>
<accession>A0A1B2J1I2</accession>